<dbReference type="AlphaFoldDB" id="A0A2K3KKN2"/>
<feature type="non-terminal residue" evidence="1">
    <location>
        <position position="65"/>
    </location>
</feature>
<comment type="caution">
    <text evidence="1">The sequence shown here is derived from an EMBL/GenBank/DDBJ whole genome shotgun (WGS) entry which is preliminary data.</text>
</comment>
<gene>
    <name evidence="1" type="ORF">L195_g063221</name>
</gene>
<reference evidence="1 2" key="1">
    <citation type="journal article" date="2014" name="Am. J. Bot.">
        <title>Genome assembly and annotation for red clover (Trifolium pratense; Fabaceae).</title>
        <authorList>
            <person name="Istvanek J."/>
            <person name="Jaros M."/>
            <person name="Krenek A."/>
            <person name="Repkova J."/>
        </authorList>
    </citation>
    <scope>NUCLEOTIDE SEQUENCE [LARGE SCALE GENOMIC DNA]</scope>
    <source>
        <strain evidence="2">cv. Tatra</strain>
        <tissue evidence="1">Young leaves</tissue>
    </source>
</reference>
<sequence length="65" mass="6915">MSVGKGYDYSNGHVYWEKRSCLLGKGTTIQTVMSVGKNGHVCPLDPGSALPRTPPGATVIPYFSS</sequence>
<evidence type="ECO:0000313" key="2">
    <source>
        <dbReference type="Proteomes" id="UP000236291"/>
    </source>
</evidence>
<accession>A0A2K3KKN2</accession>
<organism evidence="1 2">
    <name type="scientific">Trifolium pratense</name>
    <name type="common">Red clover</name>
    <dbReference type="NCBI Taxonomy" id="57577"/>
    <lineage>
        <taxon>Eukaryota</taxon>
        <taxon>Viridiplantae</taxon>
        <taxon>Streptophyta</taxon>
        <taxon>Embryophyta</taxon>
        <taxon>Tracheophyta</taxon>
        <taxon>Spermatophyta</taxon>
        <taxon>Magnoliopsida</taxon>
        <taxon>eudicotyledons</taxon>
        <taxon>Gunneridae</taxon>
        <taxon>Pentapetalae</taxon>
        <taxon>rosids</taxon>
        <taxon>fabids</taxon>
        <taxon>Fabales</taxon>
        <taxon>Fabaceae</taxon>
        <taxon>Papilionoideae</taxon>
        <taxon>50 kb inversion clade</taxon>
        <taxon>NPAAA clade</taxon>
        <taxon>Hologalegina</taxon>
        <taxon>IRL clade</taxon>
        <taxon>Trifolieae</taxon>
        <taxon>Trifolium</taxon>
    </lineage>
</organism>
<evidence type="ECO:0000313" key="1">
    <source>
        <dbReference type="EMBL" id="PNX66803.1"/>
    </source>
</evidence>
<dbReference type="Proteomes" id="UP000236291">
    <property type="component" value="Unassembled WGS sequence"/>
</dbReference>
<reference evidence="1 2" key="2">
    <citation type="journal article" date="2017" name="Front. Plant Sci.">
        <title>Gene Classification and Mining of Molecular Markers Useful in Red Clover (Trifolium pratense) Breeding.</title>
        <authorList>
            <person name="Istvanek J."/>
            <person name="Dluhosova J."/>
            <person name="Dluhos P."/>
            <person name="Patkova L."/>
            <person name="Nedelnik J."/>
            <person name="Repkova J."/>
        </authorList>
    </citation>
    <scope>NUCLEOTIDE SEQUENCE [LARGE SCALE GENOMIC DNA]</scope>
    <source>
        <strain evidence="2">cv. Tatra</strain>
        <tissue evidence="1">Young leaves</tissue>
    </source>
</reference>
<protein>
    <submittedName>
        <fullName evidence="1">Uncharacterized protein</fullName>
    </submittedName>
</protein>
<proteinExistence type="predicted"/>
<name>A0A2K3KKN2_TRIPR</name>
<dbReference type="EMBL" id="ASHM01198777">
    <property type="protein sequence ID" value="PNX66803.1"/>
    <property type="molecule type" value="Genomic_DNA"/>
</dbReference>